<gene>
    <name evidence="1" type="ORF">Q8A67_019066</name>
</gene>
<proteinExistence type="predicted"/>
<organism evidence="1 2">
    <name type="scientific">Cirrhinus molitorella</name>
    <name type="common">mud carp</name>
    <dbReference type="NCBI Taxonomy" id="172907"/>
    <lineage>
        <taxon>Eukaryota</taxon>
        <taxon>Metazoa</taxon>
        <taxon>Chordata</taxon>
        <taxon>Craniata</taxon>
        <taxon>Vertebrata</taxon>
        <taxon>Euteleostomi</taxon>
        <taxon>Actinopterygii</taxon>
        <taxon>Neopterygii</taxon>
        <taxon>Teleostei</taxon>
        <taxon>Ostariophysi</taxon>
        <taxon>Cypriniformes</taxon>
        <taxon>Cyprinidae</taxon>
        <taxon>Labeoninae</taxon>
        <taxon>Labeonini</taxon>
        <taxon>Cirrhinus</taxon>
    </lineage>
</organism>
<dbReference type="EMBL" id="JAUYZG010000019">
    <property type="protein sequence ID" value="KAK2878275.1"/>
    <property type="molecule type" value="Genomic_DNA"/>
</dbReference>
<name>A0AA88TEQ0_9TELE</name>
<keyword evidence="2" id="KW-1185">Reference proteome</keyword>
<dbReference type="Proteomes" id="UP001187343">
    <property type="component" value="Unassembled WGS sequence"/>
</dbReference>
<sequence length="101" mass="11223">MERTGGSKKSKAGTREGRGLCVCRVSYLITGETSNGPRRSFEARERPPLWLPLMKLKLFLGEFSPSGSFGAGMCCHRDERFSKHKSLKTTADALSDICHKM</sequence>
<evidence type="ECO:0000313" key="2">
    <source>
        <dbReference type="Proteomes" id="UP001187343"/>
    </source>
</evidence>
<accession>A0AA88TEQ0</accession>
<protein>
    <submittedName>
        <fullName evidence="1">Uncharacterized protein</fullName>
    </submittedName>
</protein>
<dbReference type="AlphaFoldDB" id="A0AA88TEQ0"/>
<evidence type="ECO:0000313" key="1">
    <source>
        <dbReference type="EMBL" id="KAK2878275.1"/>
    </source>
</evidence>
<comment type="caution">
    <text evidence="1">The sequence shown here is derived from an EMBL/GenBank/DDBJ whole genome shotgun (WGS) entry which is preliminary data.</text>
</comment>
<reference evidence="1" key="1">
    <citation type="submission" date="2023-08" db="EMBL/GenBank/DDBJ databases">
        <title>Chromosome-level Genome Assembly of mud carp (Cirrhinus molitorella).</title>
        <authorList>
            <person name="Liu H."/>
        </authorList>
    </citation>
    <scope>NUCLEOTIDE SEQUENCE</scope>
    <source>
        <strain evidence="1">Prfri</strain>
        <tissue evidence="1">Muscle</tissue>
    </source>
</reference>